<evidence type="ECO:0000256" key="1">
    <source>
        <dbReference type="SAM" id="MobiDB-lite"/>
    </source>
</evidence>
<proteinExistence type="predicted"/>
<dbReference type="Proteomes" id="UP000199502">
    <property type="component" value="Unassembled WGS sequence"/>
</dbReference>
<gene>
    <name evidence="2" type="ORF">SAMN05660710_02107</name>
</gene>
<dbReference type="AlphaFoldDB" id="A0A1G5HCD5"/>
<dbReference type="STRING" id="336292.SAMN05660710_02107"/>
<name>A0A1G5HCD5_9RHOB</name>
<organism evidence="2 3">
    <name type="scientific">Paracoccus tibetensis</name>
    <dbReference type="NCBI Taxonomy" id="336292"/>
    <lineage>
        <taxon>Bacteria</taxon>
        <taxon>Pseudomonadati</taxon>
        <taxon>Pseudomonadota</taxon>
        <taxon>Alphaproteobacteria</taxon>
        <taxon>Rhodobacterales</taxon>
        <taxon>Paracoccaceae</taxon>
        <taxon>Paracoccus</taxon>
    </lineage>
</organism>
<accession>A0A1G5HCD5</accession>
<sequence>MNAITGEVVVTARGETYRLCLGMIGLAQLQKEYGQHLGPITDLDLKEGELPDFSVMVRVVDLALDRYHPEHDKWVADDILREDLSTFLRLVEGAFPEPDPEVVAAVEARTKAAEKGRKSAKKKPPARR</sequence>
<feature type="compositionally biased region" description="Basic and acidic residues" evidence="1">
    <location>
        <begin position="108"/>
        <end position="117"/>
    </location>
</feature>
<evidence type="ECO:0000313" key="2">
    <source>
        <dbReference type="EMBL" id="SCY61525.1"/>
    </source>
</evidence>
<dbReference type="OrthoDB" id="7775905at2"/>
<dbReference type="EMBL" id="FMVT01000006">
    <property type="protein sequence ID" value="SCY61525.1"/>
    <property type="molecule type" value="Genomic_DNA"/>
</dbReference>
<reference evidence="2 3" key="1">
    <citation type="submission" date="2016-10" db="EMBL/GenBank/DDBJ databases">
        <authorList>
            <person name="de Groot N.N."/>
        </authorList>
    </citation>
    <scope>NUCLEOTIDE SEQUENCE [LARGE SCALE GENOMIC DNA]</scope>
    <source>
        <strain evidence="2 3">CGMCC 1.8925</strain>
    </source>
</reference>
<protein>
    <submittedName>
        <fullName evidence="2">Uncharacterized protein</fullName>
    </submittedName>
</protein>
<feature type="compositionally biased region" description="Basic residues" evidence="1">
    <location>
        <begin position="118"/>
        <end position="128"/>
    </location>
</feature>
<keyword evidence="3" id="KW-1185">Reference proteome</keyword>
<dbReference type="RefSeq" id="WP_090743647.1">
    <property type="nucleotide sequence ID" value="NZ_FMVT01000006.1"/>
</dbReference>
<feature type="region of interest" description="Disordered" evidence="1">
    <location>
        <begin position="108"/>
        <end position="128"/>
    </location>
</feature>
<evidence type="ECO:0000313" key="3">
    <source>
        <dbReference type="Proteomes" id="UP000199502"/>
    </source>
</evidence>